<dbReference type="InterPro" id="IPR015797">
    <property type="entry name" value="NUDIX_hydrolase-like_dom_sf"/>
</dbReference>
<dbReference type="InterPro" id="IPR000086">
    <property type="entry name" value="NUDIX_hydrolase_dom"/>
</dbReference>
<evidence type="ECO:0000256" key="2">
    <source>
        <dbReference type="ARBA" id="ARBA00022679"/>
    </source>
</evidence>
<keyword evidence="2" id="KW-0808">Transferase</keyword>
<dbReference type="InterPro" id="IPR041698">
    <property type="entry name" value="Methyltransf_25"/>
</dbReference>
<evidence type="ECO:0000256" key="1">
    <source>
        <dbReference type="ARBA" id="ARBA00022603"/>
    </source>
</evidence>
<organism evidence="5 6">
    <name type="scientific">Streptomyces eurythermus</name>
    <dbReference type="NCBI Taxonomy" id="42237"/>
    <lineage>
        <taxon>Bacteria</taxon>
        <taxon>Bacillati</taxon>
        <taxon>Actinomycetota</taxon>
        <taxon>Actinomycetes</taxon>
        <taxon>Kitasatosporales</taxon>
        <taxon>Streptomycetaceae</taxon>
        <taxon>Streptomyces</taxon>
    </lineage>
</organism>
<keyword evidence="3" id="KW-0378">Hydrolase</keyword>
<dbReference type="PROSITE" id="PS00893">
    <property type="entry name" value="NUDIX_BOX"/>
    <property type="match status" value="1"/>
</dbReference>
<evidence type="ECO:0000313" key="5">
    <source>
        <dbReference type="EMBL" id="MFF9881986.1"/>
    </source>
</evidence>
<dbReference type="Pfam" id="PF00293">
    <property type="entry name" value="NUDIX"/>
    <property type="match status" value="1"/>
</dbReference>
<dbReference type="CDD" id="cd02440">
    <property type="entry name" value="AdoMet_MTases"/>
    <property type="match status" value="1"/>
</dbReference>
<reference evidence="5 6" key="1">
    <citation type="submission" date="2024-10" db="EMBL/GenBank/DDBJ databases">
        <title>The Natural Products Discovery Center: Release of the First 8490 Sequenced Strains for Exploring Actinobacteria Biosynthetic Diversity.</title>
        <authorList>
            <person name="Kalkreuter E."/>
            <person name="Kautsar S.A."/>
            <person name="Yang D."/>
            <person name="Bader C.D."/>
            <person name="Teijaro C.N."/>
            <person name="Fluegel L."/>
            <person name="Davis C.M."/>
            <person name="Simpson J.R."/>
            <person name="Lauterbach L."/>
            <person name="Steele A.D."/>
            <person name="Gui C."/>
            <person name="Meng S."/>
            <person name="Li G."/>
            <person name="Viehrig K."/>
            <person name="Ye F."/>
            <person name="Su P."/>
            <person name="Kiefer A.F."/>
            <person name="Nichols A."/>
            <person name="Cepeda A.J."/>
            <person name="Yan W."/>
            <person name="Fan B."/>
            <person name="Jiang Y."/>
            <person name="Adhikari A."/>
            <person name="Zheng C.-J."/>
            <person name="Schuster L."/>
            <person name="Cowan T.M."/>
            <person name="Smanski M.J."/>
            <person name="Chevrette M.G."/>
            <person name="De Carvalho L.P.S."/>
            <person name="Shen B."/>
        </authorList>
    </citation>
    <scope>NUCLEOTIDE SEQUENCE [LARGE SCALE GENOMIC DNA]</scope>
    <source>
        <strain evidence="5 6">NPDC013366</strain>
    </source>
</reference>
<dbReference type="Gene3D" id="3.90.79.10">
    <property type="entry name" value="Nucleoside Triphosphate Pyrophosphohydrolase"/>
    <property type="match status" value="1"/>
</dbReference>
<dbReference type="InterPro" id="IPR029063">
    <property type="entry name" value="SAM-dependent_MTases_sf"/>
</dbReference>
<comment type="caution">
    <text evidence="5">The sequence shown here is derived from an EMBL/GenBank/DDBJ whole genome shotgun (WGS) entry which is preliminary data.</text>
</comment>
<dbReference type="RefSeq" id="WP_244405364.1">
    <property type="nucleotide sequence ID" value="NZ_JBFACJ010000018.1"/>
</dbReference>
<dbReference type="Pfam" id="PF13649">
    <property type="entry name" value="Methyltransf_25"/>
    <property type="match status" value="1"/>
</dbReference>
<dbReference type="Gene3D" id="3.40.50.150">
    <property type="entry name" value="Vaccinia Virus protein VP39"/>
    <property type="match status" value="1"/>
</dbReference>
<evidence type="ECO:0000313" key="6">
    <source>
        <dbReference type="Proteomes" id="UP001603418"/>
    </source>
</evidence>
<evidence type="ECO:0000259" key="4">
    <source>
        <dbReference type="PROSITE" id="PS51462"/>
    </source>
</evidence>
<dbReference type="Proteomes" id="UP001603418">
    <property type="component" value="Unassembled WGS sequence"/>
</dbReference>
<dbReference type="SUPFAM" id="SSF53335">
    <property type="entry name" value="S-adenosyl-L-methionine-dependent methyltransferases"/>
    <property type="match status" value="1"/>
</dbReference>
<dbReference type="PANTHER" id="PTHR43861">
    <property type="entry name" value="TRANS-ACONITATE 2-METHYLTRANSFERASE-RELATED"/>
    <property type="match status" value="1"/>
</dbReference>
<accession>A0ABW6YT31</accession>
<dbReference type="PROSITE" id="PS51462">
    <property type="entry name" value="NUDIX"/>
    <property type="match status" value="1"/>
</dbReference>
<dbReference type="InterPro" id="IPR020084">
    <property type="entry name" value="NUDIX_hydrolase_CS"/>
</dbReference>
<gene>
    <name evidence="5" type="ORF">ACF1HC_10285</name>
</gene>
<sequence length="415" mass="44136">MTVRTAGLGVLRRCAPPPDHGLFTAGAHHAGHRDGEPRHLDRVRQAPAHQGIEPPELDRWAWDVPGAGPGLEVFGDVKGVRVLDLGSGLGRHAALMAALGARVTAVDSSPTQHQRAAARCSAAPGLRLVCADAVSHLRDAEPYDLIYSVSGLPFTDPRRLLPALASGLKTGGRLLFSALHTNSRGIGPTAAVTARPEILRLPGTEREHLAHTWVLAPATWEAHLTGHGLVLESVATLDAPQPGNAASYRLYAARRPERVPSRPRTSAPPPPNAAVGVGVIAHGPEGVPLGLHRRGTWEPAGGKPEPGETFAEAAARELAEEAGLVTDPGDVRLLGTLLDRLGDVVRVTVPAVVHRWSGTPQQREETIRAWRFWPLDALPGPLFVPSAQCLTAWDPALPLDHPPASFHPYDSTRRG</sequence>
<dbReference type="EMBL" id="JBICBM010000004">
    <property type="protein sequence ID" value="MFF9881986.1"/>
    <property type="molecule type" value="Genomic_DNA"/>
</dbReference>
<keyword evidence="6" id="KW-1185">Reference proteome</keyword>
<name>A0ABW6YT31_9ACTN</name>
<dbReference type="PANTHER" id="PTHR43861:SF1">
    <property type="entry name" value="TRANS-ACONITATE 2-METHYLTRANSFERASE"/>
    <property type="match status" value="1"/>
</dbReference>
<evidence type="ECO:0000256" key="3">
    <source>
        <dbReference type="ARBA" id="ARBA00022801"/>
    </source>
</evidence>
<proteinExistence type="predicted"/>
<protein>
    <submittedName>
        <fullName evidence="5">NUDIX domain-containing protein</fullName>
    </submittedName>
</protein>
<dbReference type="SUPFAM" id="SSF55811">
    <property type="entry name" value="Nudix"/>
    <property type="match status" value="1"/>
</dbReference>
<keyword evidence="1" id="KW-0489">Methyltransferase</keyword>
<feature type="domain" description="Nudix hydrolase" evidence="4">
    <location>
        <begin position="270"/>
        <end position="396"/>
    </location>
</feature>